<dbReference type="SUPFAM" id="SSF88723">
    <property type="entry name" value="PIN domain-like"/>
    <property type="match status" value="1"/>
</dbReference>
<organism evidence="2">
    <name type="scientific">bioreactor metagenome</name>
    <dbReference type="NCBI Taxonomy" id="1076179"/>
    <lineage>
        <taxon>unclassified sequences</taxon>
        <taxon>metagenomes</taxon>
        <taxon>ecological metagenomes</taxon>
    </lineage>
</organism>
<protein>
    <recommendedName>
        <fullName evidence="1">PIN domain-containing protein</fullName>
    </recommendedName>
</protein>
<comment type="caution">
    <text evidence="2">The sequence shown here is derived from an EMBL/GenBank/DDBJ whole genome shotgun (WGS) entry which is preliminary data.</text>
</comment>
<dbReference type="InterPro" id="IPR029060">
    <property type="entry name" value="PIN-like_dom_sf"/>
</dbReference>
<dbReference type="Pfam" id="PF01850">
    <property type="entry name" value="PIN"/>
    <property type="match status" value="1"/>
</dbReference>
<reference evidence="2" key="1">
    <citation type="submission" date="2019-08" db="EMBL/GenBank/DDBJ databases">
        <authorList>
            <person name="Kucharzyk K."/>
            <person name="Murdoch R.W."/>
            <person name="Higgins S."/>
            <person name="Loffler F."/>
        </authorList>
    </citation>
    <scope>NUCLEOTIDE SEQUENCE</scope>
</reference>
<evidence type="ECO:0000313" key="2">
    <source>
        <dbReference type="EMBL" id="MPM27007.1"/>
    </source>
</evidence>
<dbReference type="InterPro" id="IPR002716">
    <property type="entry name" value="PIN_dom"/>
</dbReference>
<evidence type="ECO:0000259" key="1">
    <source>
        <dbReference type="Pfam" id="PF01850"/>
    </source>
</evidence>
<dbReference type="AlphaFoldDB" id="A0A644YFH3"/>
<dbReference type="EMBL" id="VSSQ01004883">
    <property type="protein sequence ID" value="MPM27007.1"/>
    <property type="molecule type" value="Genomic_DNA"/>
</dbReference>
<feature type="domain" description="PIN" evidence="1">
    <location>
        <begin position="3"/>
        <end position="121"/>
    </location>
</feature>
<dbReference type="Gene3D" id="3.40.50.1010">
    <property type="entry name" value="5'-nuclease"/>
    <property type="match status" value="1"/>
</dbReference>
<name>A0A644YFH3_9ZZZZ</name>
<sequence>MTYLLDTCIIADLISDSPNPALIAWVDAQPEEMLYISVVTLAEIKNVVSQVNTDSLRAKLDQWIVNDLLVRFHDRISEINVNVTLKLGEITAHFQAQKLIFSTVDAINLAIAIANDHIFVTDRLPEFSQSGARLFNPYQ</sequence>
<accession>A0A644YFH3</accession>
<proteinExistence type="predicted"/>
<gene>
    <name evidence="2" type="ORF">SDC9_73512</name>
</gene>